<gene>
    <name evidence="11" type="primary">WBGene00100340</name>
</gene>
<comment type="subcellular location">
    <subcellularLocation>
        <location evidence="1">Nucleus</location>
    </subcellularLocation>
</comment>
<dbReference type="Pfam" id="PF00105">
    <property type="entry name" value="zf-C4"/>
    <property type="match status" value="1"/>
</dbReference>
<dbReference type="Proteomes" id="UP000005239">
    <property type="component" value="Unassembled WGS sequence"/>
</dbReference>
<dbReference type="PRINTS" id="PR00047">
    <property type="entry name" value="STROIDFINGER"/>
</dbReference>
<keyword evidence="12" id="KW-1185">Reference proteome</keyword>
<evidence type="ECO:0000256" key="5">
    <source>
        <dbReference type="ARBA" id="ARBA00022833"/>
    </source>
</evidence>
<sequence length="227" mass="26330">MKSSTLLDYGLAMSPPKRMSDFDANISNRRRKPVEPQCKEQCRVCSDNSTGYHYGIPSCNGCKSFFRRTLLEHRNFVCESNGDCTIKPKTRKGEKRHQCRACRFQRCVEAGMNPNGIEVEDQVREVLQNAIKQQPLFLTNKLTSVDEYINEIVENLTYIEFRHQLLRRSKFNPYPNDPQTIIDVLQRFTTLGQPQQEMEGWPLEQTTSVAVMSLEARQFPINQLTFN</sequence>
<keyword evidence="6" id="KW-0805">Transcription regulation</keyword>
<reference evidence="11" key="2">
    <citation type="submission" date="2022-06" db="UniProtKB">
        <authorList>
            <consortium name="EnsemblMetazoa"/>
        </authorList>
    </citation>
    <scope>IDENTIFICATION</scope>
    <source>
        <strain evidence="11">PS312</strain>
    </source>
</reference>
<evidence type="ECO:0000256" key="6">
    <source>
        <dbReference type="ARBA" id="ARBA00023015"/>
    </source>
</evidence>
<dbReference type="GO" id="GO:0005634">
    <property type="term" value="C:nucleus"/>
    <property type="evidence" value="ECO:0007669"/>
    <property type="project" value="UniProtKB-SubCell"/>
</dbReference>
<dbReference type="PROSITE" id="PS51030">
    <property type="entry name" value="NUCLEAR_REC_DBD_2"/>
    <property type="match status" value="1"/>
</dbReference>
<accession>A0A2A6CN68</accession>
<dbReference type="InterPro" id="IPR013088">
    <property type="entry name" value="Znf_NHR/GATA"/>
</dbReference>
<keyword evidence="7" id="KW-0238">DNA-binding</keyword>
<keyword evidence="3" id="KW-0479">Metal-binding</keyword>
<evidence type="ECO:0000256" key="9">
    <source>
        <dbReference type="ARBA" id="ARBA00023170"/>
    </source>
</evidence>
<dbReference type="GO" id="GO:0000978">
    <property type="term" value="F:RNA polymerase II cis-regulatory region sequence-specific DNA binding"/>
    <property type="evidence" value="ECO:0007669"/>
    <property type="project" value="InterPro"/>
</dbReference>
<dbReference type="FunFam" id="3.30.50.10:FF:000030">
    <property type="entry name" value="Nuclear Hormone Receptor family"/>
    <property type="match status" value="1"/>
</dbReference>
<dbReference type="CDD" id="cd06960">
    <property type="entry name" value="NR_DBD_HNF4A"/>
    <property type="match status" value="1"/>
</dbReference>
<comment type="similarity">
    <text evidence="2">Belongs to the nuclear hormone receptor family.</text>
</comment>
<evidence type="ECO:0000313" key="11">
    <source>
        <dbReference type="EnsemblMetazoa" id="PPA10786.1"/>
    </source>
</evidence>
<evidence type="ECO:0000256" key="7">
    <source>
        <dbReference type="ARBA" id="ARBA00023125"/>
    </source>
</evidence>
<dbReference type="SMART" id="SM00399">
    <property type="entry name" value="ZnF_C4"/>
    <property type="match status" value="1"/>
</dbReference>
<keyword evidence="8" id="KW-0804">Transcription</keyword>
<proteinExistence type="inferred from homology"/>
<dbReference type="SUPFAM" id="SSF57716">
    <property type="entry name" value="Glucocorticoid receptor-like (DNA-binding domain)"/>
    <property type="match status" value="1"/>
</dbReference>
<dbReference type="InterPro" id="IPR001628">
    <property type="entry name" value="Znf_hrmn_rcpt"/>
</dbReference>
<dbReference type="PROSITE" id="PS00031">
    <property type="entry name" value="NUCLEAR_REC_DBD_1"/>
    <property type="match status" value="1"/>
</dbReference>
<organism evidence="11 12">
    <name type="scientific">Pristionchus pacificus</name>
    <name type="common">Parasitic nematode worm</name>
    <dbReference type="NCBI Taxonomy" id="54126"/>
    <lineage>
        <taxon>Eukaryota</taxon>
        <taxon>Metazoa</taxon>
        <taxon>Ecdysozoa</taxon>
        <taxon>Nematoda</taxon>
        <taxon>Chromadorea</taxon>
        <taxon>Rhabditida</taxon>
        <taxon>Rhabditina</taxon>
        <taxon>Diplogasteromorpha</taxon>
        <taxon>Diplogasteroidea</taxon>
        <taxon>Neodiplogasteridae</taxon>
        <taxon>Pristionchus</taxon>
    </lineage>
</organism>
<protein>
    <submittedName>
        <fullName evidence="11">Nuclear receptor</fullName>
    </submittedName>
</protein>
<evidence type="ECO:0000256" key="2">
    <source>
        <dbReference type="ARBA" id="ARBA00005993"/>
    </source>
</evidence>
<dbReference type="Gene3D" id="3.30.50.10">
    <property type="entry name" value="Erythroid Transcription Factor GATA-1, subunit A"/>
    <property type="match status" value="1"/>
</dbReference>
<dbReference type="EnsemblMetazoa" id="PPA10786.1">
    <property type="protein sequence ID" value="PPA10786.1"/>
    <property type="gene ID" value="WBGene00100340"/>
</dbReference>
<dbReference type="AlphaFoldDB" id="A0A2A6CN68"/>
<keyword evidence="10" id="KW-0539">Nucleus</keyword>
<evidence type="ECO:0000256" key="8">
    <source>
        <dbReference type="ARBA" id="ARBA00023163"/>
    </source>
</evidence>
<evidence type="ECO:0000256" key="3">
    <source>
        <dbReference type="ARBA" id="ARBA00022723"/>
    </source>
</evidence>
<keyword evidence="9" id="KW-0675">Receptor</keyword>
<reference evidence="12" key="1">
    <citation type="journal article" date="2008" name="Nat. Genet.">
        <title>The Pristionchus pacificus genome provides a unique perspective on nematode lifestyle and parasitism.</title>
        <authorList>
            <person name="Dieterich C."/>
            <person name="Clifton S.W."/>
            <person name="Schuster L.N."/>
            <person name="Chinwalla A."/>
            <person name="Delehaunty K."/>
            <person name="Dinkelacker I."/>
            <person name="Fulton L."/>
            <person name="Fulton R."/>
            <person name="Godfrey J."/>
            <person name="Minx P."/>
            <person name="Mitreva M."/>
            <person name="Roeseler W."/>
            <person name="Tian H."/>
            <person name="Witte H."/>
            <person name="Yang S.P."/>
            <person name="Wilson R.K."/>
            <person name="Sommer R.J."/>
        </authorList>
    </citation>
    <scope>NUCLEOTIDE SEQUENCE [LARGE SCALE GENOMIC DNA]</scope>
    <source>
        <strain evidence="12">PS312</strain>
    </source>
</reference>
<keyword evidence="5" id="KW-0862">Zinc</keyword>
<keyword evidence="4" id="KW-0863">Zinc-finger</keyword>
<evidence type="ECO:0000313" key="12">
    <source>
        <dbReference type="Proteomes" id="UP000005239"/>
    </source>
</evidence>
<evidence type="ECO:0000256" key="1">
    <source>
        <dbReference type="ARBA" id="ARBA00004123"/>
    </source>
</evidence>
<dbReference type="InterPro" id="IPR049636">
    <property type="entry name" value="HNF4-like_DBD"/>
</dbReference>
<dbReference type="GO" id="GO:0003700">
    <property type="term" value="F:DNA-binding transcription factor activity"/>
    <property type="evidence" value="ECO:0007669"/>
    <property type="project" value="InterPro"/>
</dbReference>
<evidence type="ECO:0000256" key="4">
    <source>
        <dbReference type="ARBA" id="ARBA00022771"/>
    </source>
</evidence>
<name>A0A2A6CN68_PRIPA</name>
<evidence type="ECO:0000256" key="10">
    <source>
        <dbReference type="ARBA" id="ARBA00023242"/>
    </source>
</evidence>
<accession>A0A8R1YE50</accession>
<dbReference type="InterPro" id="IPR050274">
    <property type="entry name" value="Nuclear_hormone_rcpt_NR2"/>
</dbReference>
<dbReference type="GO" id="GO:0008270">
    <property type="term" value="F:zinc ion binding"/>
    <property type="evidence" value="ECO:0007669"/>
    <property type="project" value="UniProtKB-KW"/>
</dbReference>
<dbReference type="PANTHER" id="PTHR24083">
    <property type="entry name" value="NUCLEAR HORMONE RECEPTOR"/>
    <property type="match status" value="1"/>
</dbReference>